<sequence>MASHRPGFSASVMAPGDFAALASRALREQTEEQAIPVLKEGIRRFPNIAALHQWLALLHRALDQRESALRAFVEARKLSPTDGKIAHGHARTLLEAGLPAVDAFEEARRLTPQDGSVVLGLAAASFAEGDVERAIALVADAVRFNPGWLDGHAQLARLRWMAGQQDDHMQSFEQAVADGNDSADLWHLWLLTLQQAEAYEDAAVISGRARKRIGDVQFLDATDAVIASETGHKERADQLFDMLSSLEDPAFDVRKVRHYLRTAQIERALPVIDKALGGTGAAIMWPYASIAWRLSDDARADWLDRPEALVQYYDLREFLPPLEVFTDHLRGLHQARAQHLDQSVRGGTQTDGALFARIEPQIRTLREAIVKAVQRYIDALPSQEDGHPLLDVRRDRPVRFAGSWSVRLAGKGHHANHVHPAGWISSALYVSLPEEVLASQADGDTKDGALVLGEPQKELGIALPAYRTIQPKPGHLALFPSTMWHGTRPFDTGERLTVAFDVAHPAA</sequence>
<evidence type="ECO:0000313" key="2">
    <source>
        <dbReference type="Proteomes" id="UP000554342"/>
    </source>
</evidence>
<evidence type="ECO:0000313" key="1">
    <source>
        <dbReference type="EMBL" id="MBB5717619.1"/>
    </source>
</evidence>
<organism evidence="1 2">
    <name type="scientific">Stakelama sediminis</name>
    <dbReference type="NCBI Taxonomy" id="463200"/>
    <lineage>
        <taxon>Bacteria</taxon>
        <taxon>Pseudomonadati</taxon>
        <taxon>Pseudomonadota</taxon>
        <taxon>Alphaproteobacteria</taxon>
        <taxon>Sphingomonadales</taxon>
        <taxon>Sphingomonadaceae</taxon>
        <taxon>Stakelama</taxon>
    </lineage>
</organism>
<keyword evidence="2" id="KW-1185">Reference proteome</keyword>
<dbReference type="InterPro" id="IPR012668">
    <property type="entry name" value="CHP02466"/>
</dbReference>
<dbReference type="Gene3D" id="1.25.40.10">
    <property type="entry name" value="Tetratricopeptide repeat domain"/>
    <property type="match status" value="1"/>
</dbReference>
<dbReference type="Pfam" id="PF13759">
    <property type="entry name" value="2OG-FeII_Oxy_5"/>
    <property type="match status" value="1"/>
</dbReference>
<protein>
    <submittedName>
        <fullName evidence="1">Tfp pilus assembly protein PilF</fullName>
    </submittedName>
</protein>
<comment type="caution">
    <text evidence="1">The sequence shown here is derived from an EMBL/GenBank/DDBJ whole genome shotgun (WGS) entry which is preliminary data.</text>
</comment>
<name>A0A840YVP7_9SPHN</name>
<dbReference type="AlphaFoldDB" id="A0A840YVP7"/>
<dbReference type="Gene3D" id="2.60.120.620">
    <property type="entry name" value="q2cbj1_9rhob like domain"/>
    <property type="match status" value="1"/>
</dbReference>
<proteinExistence type="predicted"/>
<dbReference type="InterPro" id="IPR011990">
    <property type="entry name" value="TPR-like_helical_dom_sf"/>
</dbReference>
<dbReference type="RefSeq" id="WP_184001362.1">
    <property type="nucleotide sequence ID" value="NZ_BAABIF010000004.1"/>
</dbReference>
<accession>A0A840YVP7</accession>
<gene>
    <name evidence="1" type="ORF">FHR23_000526</name>
</gene>
<dbReference type="Proteomes" id="UP000554342">
    <property type="component" value="Unassembled WGS sequence"/>
</dbReference>
<reference evidence="1 2" key="1">
    <citation type="submission" date="2020-08" db="EMBL/GenBank/DDBJ databases">
        <title>Genomic Encyclopedia of Type Strains, Phase IV (KMG-IV): sequencing the most valuable type-strain genomes for metagenomic binning, comparative biology and taxonomic classification.</title>
        <authorList>
            <person name="Goeker M."/>
        </authorList>
    </citation>
    <scope>NUCLEOTIDE SEQUENCE [LARGE SCALE GENOMIC DNA]</scope>
    <source>
        <strain evidence="1 2">DSM 27203</strain>
    </source>
</reference>
<dbReference type="SUPFAM" id="SSF48452">
    <property type="entry name" value="TPR-like"/>
    <property type="match status" value="1"/>
</dbReference>
<dbReference type="EMBL" id="JACIJI010000001">
    <property type="protein sequence ID" value="MBB5717619.1"/>
    <property type="molecule type" value="Genomic_DNA"/>
</dbReference>